<accession>A0A0X3Q0I8</accession>
<organism evidence="1">
    <name type="scientific">Schistocephalus solidus</name>
    <name type="common">Tapeworm</name>
    <dbReference type="NCBI Taxonomy" id="70667"/>
    <lineage>
        <taxon>Eukaryota</taxon>
        <taxon>Metazoa</taxon>
        <taxon>Spiralia</taxon>
        <taxon>Lophotrochozoa</taxon>
        <taxon>Platyhelminthes</taxon>
        <taxon>Cestoda</taxon>
        <taxon>Eucestoda</taxon>
        <taxon>Diphyllobothriidea</taxon>
        <taxon>Diphyllobothriidae</taxon>
        <taxon>Schistocephalus</taxon>
    </lineage>
</organism>
<sequence length="139" mass="16019">MFWIHKHMRHRCWMIQKKDEVEKLVEFEGPKAKNLKSKRAKILSQKIGLNSGKGLFLPIDAQTESSVGNSGASAGQIGKVPKRVSSFTDANNIVDQSRIHPDTNRHFDRKRNLVIKGVPKSTFLIAKEWVEHDLRWEWC</sequence>
<gene>
    <name evidence="1" type="ORF">TR137237</name>
</gene>
<dbReference type="EMBL" id="GEEE01006275">
    <property type="protein sequence ID" value="JAP56950.1"/>
    <property type="molecule type" value="Transcribed_RNA"/>
</dbReference>
<protein>
    <submittedName>
        <fullName evidence="1">Uncharacterized protein</fullName>
    </submittedName>
</protein>
<reference evidence="1" key="1">
    <citation type="submission" date="2016-01" db="EMBL/GenBank/DDBJ databases">
        <title>Reference transcriptome for the parasite Schistocephalus solidus: insights into the molecular evolution of parasitism.</title>
        <authorList>
            <person name="Hebert F.O."/>
            <person name="Grambauer S."/>
            <person name="Barber I."/>
            <person name="Landry C.R."/>
            <person name="Aubin-Horth N."/>
        </authorList>
    </citation>
    <scope>NUCLEOTIDE SEQUENCE</scope>
</reference>
<evidence type="ECO:0000313" key="1">
    <source>
        <dbReference type="EMBL" id="JAP56950.1"/>
    </source>
</evidence>
<name>A0A0X3Q0I8_SCHSO</name>
<proteinExistence type="predicted"/>
<dbReference type="AlphaFoldDB" id="A0A0X3Q0I8"/>